<dbReference type="EMBL" id="LT607753">
    <property type="protein sequence ID" value="SCG57365.1"/>
    <property type="molecule type" value="Genomic_DNA"/>
</dbReference>
<accession>A0A1C5IGQ3</accession>
<dbReference type="RefSeq" id="WP_331715108.1">
    <property type="nucleotide sequence ID" value="NZ_LT607753.1"/>
</dbReference>
<sequence>MTELTERWRTAARDAGAVDDPATIRAGQDLVARWREPHRRYHTPRHLTAVLGVVDAYAGLATQPDLVRLAAWCHDAVHDPRAAGDTNERDSAALAGTLLTGLGLPAEAVTEVRRLVLLTAGHAVAADDPDGALLCDADLAVLATPPDEYAAYAAAIRQEYAHVPEPDFRAGRARVLDSLLALPALFRLPPLAARWEAPARANLTRELATLRRPPPSGRQAGVGSGGAGAWDGGARWRGAGGRSRG</sequence>
<proteinExistence type="predicted"/>
<evidence type="ECO:0000313" key="3">
    <source>
        <dbReference type="Proteomes" id="UP000198215"/>
    </source>
</evidence>
<organism evidence="2 3">
    <name type="scientific">Micromonospora coxensis</name>
    <dbReference type="NCBI Taxonomy" id="356852"/>
    <lineage>
        <taxon>Bacteria</taxon>
        <taxon>Bacillati</taxon>
        <taxon>Actinomycetota</taxon>
        <taxon>Actinomycetes</taxon>
        <taxon>Micromonosporales</taxon>
        <taxon>Micromonosporaceae</taxon>
        <taxon>Micromonospora</taxon>
    </lineage>
</organism>
<dbReference type="Proteomes" id="UP000198215">
    <property type="component" value="Chromosome I"/>
</dbReference>
<reference evidence="3" key="1">
    <citation type="submission" date="2016-06" db="EMBL/GenBank/DDBJ databases">
        <authorList>
            <person name="Varghese N."/>
            <person name="Submissions Spin"/>
        </authorList>
    </citation>
    <scope>NUCLEOTIDE SEQUENCE [LARGE SCALE GENOMIC DNA]</scope>
    <source>
        <strain evidence="3">DSM 45161</strain>
    </source>
</reference>
<dbReference type="PANTHER" id="PTHR21174:SF0">
    <property type="entry name" value="HD PHOSPHOHYDROLASE FAMILY PROTEIN-RELATED"/>
    <property type="match status" value="1"/>
</dbReference>
<protein>
    <submittedName>
        <fullName evidence="2">Predicted metal-dependent phosphohydrolase, HD superfamily</fullName>
    </submittedName>
</protein>
<feature type="region of interest" description="Disordered" evidence="1">
    <location>
        <begin position="210"/>
        <end position="245"/>
    </location>
</feature>
<keyword evidence="2" id="KW-0378">Hydrolase</keyword>
<dbReference type="PANTHER" id="PTHR21174">
    <property type="match status" value="1"/>
</dbReference>
<gene>
    <name evidence="2" type="ORF">GA0070614_2756</name>
</gene>
<dbReference type="AlphaFoldDB" id="A0A1C5IGQ3"/>
<dbReference type="SUPFAM" id="SSF109604">
    <property type="entry name" value="HD-domain/PDEase-like"/>
    <property type="match status" value="1"/>
</dbReference>
<feature type="compositionally biased region" description="Gly residues" evidence="1">
    <location>
        <begin position="220"/>
        <end position="231"/>
    </location>
</feature>
<name>A0A1C5IGQ3_9ACTN</name>
<dbReference type="GO" id="GO:0016787">
    <property type="term" value="F:hydrolase activity"/>
    <property type="evidence" value="ECO:0007669"/>
    <property type="project" value="UniProtKB-KW"/>
</dbReference>
<evidence type="ECO:0000313" key="2">
    <source>
        <dbReference type="EMBL" id="SCG57365.1"/>
    </source>
</evidence>
<dbReference type="Gene3D" id="1.10.3210.10">
    <property type="entry name" value="Hypothetical protein af1432"/>
    <property type="match status" value="1"/>
</dbReference>
<dbReference type="PIRSF" id="PIRSF035170">
    <property type="entry name" value="HD_phosphohydro"/>
    <property type="match status" value="1"/>
</dbReference>
<dbReference type="InterPro" id="IPR009218">
    <property type="entry name" value="HD_phosphohydro"/>
</dbReference>
<evidence type="ECO:0000256" key="1">
    <source>
        <dbReference type="SAM" id="MobiDB-lite"/>
    </source>
</evidence>
<keyword evidence="3" id="KW-1185">Reference proteome</keyword>